<proteinExistence type="predicted"/>
<dbReference type="Gene3D" id="1.10.10.10">
    <property type="entry name" value="Winged helix-like DNA-binding domain superfamily/Winged helix DNA-binding domain"/>
    <property type="match status" value="1"/>
</dbReference>
<dbReference type="Proteomes" id="UP000182448">
    <property type="component" value="Unassembled WGS sequence"/>
</dbReference>
<evidence type="ECO:0000259" key="4">
    <source>
        <dbReference type="PROSITE" id="PS50987"/>
    </source>
</evidence>
<dbReference type="InterPro" id="IPR036388">
    <property type="entry name" value="WH-like_DNA-bd_sf"/>
</dbReference>
<feature type="domain" description="HTH arsR-type" evidence="4">
    <location>
        <begin position="1"/>
        <end position="92"/>
    </location>
</feature>
<dbReference type="EMBL" id="FMAW01000002">
    <property type="protein sequence ID" value="SCB76663.1"/>
    <property type="molecule type" value="Genomic_DNA"/>
</dbReference>
<dbReference type="InterPro" id="IPR047796">
    <property type="entry name" value="SdpR-like_repress"/>
</dbReference>
<dbReference type="NCBIfam" id="NF033789">
    <property type="entry name" value="repress_SdpR"/>
    <property type="match status" value="1"/>
</dbReference>
<dbReference type="InterPro" id="IPR051081">
    <property type="entry name" value="HTH_MetalResp_TranReg"/>
</dbReference>
<gene>
    <name evidence="5" type="ORF">GA0061075_10240</name>
</gene>
<dbReference type="SMART" id="SM00418">
    <property type="entry name" value="HTH_ARSR"/>
    <property type="match status" value="1"/>
</dbReference>
<dbReference type="InterPro" id="IPR036390">
    <property type="entry name" value="WH_DNA-bd_sf"/>
</dbReference>
<dbReference type="NCBIfam" id="NF033788">
    <property type="entry name" value="HTH_metalloreg"/>
    <property type="match status" value="1"/>
</dbReference>
<dbReference type="SUPFAM" id="SSF46785">
    <property type="entry name" value="Winged helix' DNA-binding domain"/>
    <property type="match status" value="1"/>
</dbReference>
<evidence type="ECO:0000256" key="2">
    <source>
        <dbReference type="ARBA" id="ARBA00023125"/>
    </source>
</evidence>
<accession>A0ABY0JZ39</accession>
<evidence type="ECO:0000256" key="1">
    <source>
        <dbReference type="ARBA" id="ARBA00023015"/>
    </source>
</evidence>
<comment type="caution">
    <text evidence="5">The sequence shown here is derived from an EMBL/GenBank/DDBJ whole genome shotgun (WGS) entry which is preliminary data.</text>
</comment>
<dbReference type="CDD" id="cd00090">
    <property type="entry name" value="HTH_ARSR"/>
    <property type="match status" value="1"/>
</dbReference>
<name>A0ABY0JZ39_WEIHE</name>
<dbReference type="PRINTS" id="PR00778">
    <property type="entry name" value="HTHARSR"/>
</dbReference>
<reference evidence="5 6" key="1">
    <citation type="submission" date="2016-08" db="EMBL/GenBank/DDBJ databases">
        <authorList>
            <person name="Varghese N."/>
            <person name="Submissions Spin"/>
        </authorList>
    </citation>
    <scope>NUCLEOTIDE SEQUENCE [LARGE SCALE GENOMIC DNA]</scope>
    <source>
        <strain evidence="5 6">R-53116</strain>
    </source>
</reference>
<organism evidence="5 6">
    <name type="scientific">Weissella hellenica</name>
    <dbReference type="NCBI Taxonomy" id="46256"/>
    <lineage>
        <taxon>Bacteria</taxon>
        <taxon>Bacillati</taxon>
        <taxon>Bacillota</taxon>
        <taxon>Bacilli</taxon>
        <taxon>Lactobacillales</taxon>
        <taxon>Lactobacillaceae</taxon>
        <taxon>Weissella</taxon>
    </lineage>
</organism>
<evidence type="ECO:0000313" key="5">
    <source>
        <dbReference type="EMBL" id="SCB76663.1"/>
    </source>
</evidence>
<dbReference type="InterPro" id="IPR001845">
    <property type="entry name" value="HTH_ArsR_DNA-bd_dom"/>
</dbReference>
<keyword evidence="1" id="KW-0805">Transcription regulation</keyword>
<dbReference type="PANTHER" id="PTHR33154:SF33">
    <property type="entry name" value="TRANSCRIPTIONAL REPRESSOR SDPR"/>
    <property type="match status" value="1"/>
</dbReference>
<keyword evidence="3" id="KW-0804">Transcription</keyword>
<keyword evidence="6" id="KW-1185">Reference proteome</keyword>
<evidence type="ECO:0000256" key="3">
    <source>
        <dbReference type="ARBA" id="ARBA00023163"/>
    </source>
</evidence>
<sequence length="93" mass="10785">MSLMGFEKSFKALSDPVRREILQLLRNGAMTAGHIAEHFDMTKATISYHLRLLKEAGLICEAKEKNFIYYDLNTTLVEEMMGWLMSLKERKND</sequence>
<keyword evidence="2 5" id="KW-0238">DNA-binding</keyword>
<dbReference type="GO" id="GO:0003677">
    <property type="term" value="F:DNA binding"/>
    <property type="evidence" value="ECO:0007669"/>
    <property type="project" value="UniProtKB-KW"/>
</dbReference>
<dbReference type="InterPro" id="IPR011991">
    <property type="entry name" value="ArsR-like_HTH"/>
</dbReference>
<protein>
    <submittedName>
        <fullName evidence="5">DNA-binding transcriptional regulator, ArsR family</fullName>
    </submittedName>
</protein>
<dbReference type="PANTHER" id="PTHR33154">
    <property type="entry name" value="TRANSCRIPTIONAL REGULATOR, ARSR FAMILY"/>
    <property type="match status" value="1"/>
</dbReference>
<dbReference type="PROSITE" id="PS50987">
    <property type="entry name" value="HTH_ARSR_2"/>
    <property type="match status" value="1"/>
</dbReference>
<evidence type="ECO:0000313" key="6">
    <source>
        <dbReference type="Proteomes" id="UP000182448"/>
    </source>
</evidence>
<dbReference type="Pfam" id="PF12840">
    <property type="entry name" value="HTH_20"/>
    <property type="match status" value="1"/>
</dbReference>